<organism evidence="1 2">
    <name type="scientific">Brumimicrobium glaciale</name>
    <dbReference type="NCBI Taxonomy" id="200475"/>
    <lineage>
        <taxon>Bacteria</taxon>
        <taxon>Pseudomonadati</taxon>
        <taxon>Bacteroidota</taxon>
        <taxon>Flavobacteriia</taxon>
        <taxon>Flavobacteriales</taxon>
        <taxon>Crocinitomicaceae</taxon>
        <taxon>Brumimicrobium</taxon>
    </lineage>
</organism>
<dbReference type="AlphaFoldDB" id="A0A4Q4KHS9"/>
<dbReference type="RefSeq" id="WP_130094876.1">
    <property type="nucleotide sequence ID" value="NZ_SETE01000007.1"/>
</dbReference>
<reference evidence="1 2" key="1">
    <citation type="submission" date="2019-02" db="EMBL/GenBank/DDBJ databases">
        <title>Genome sequence of the sea-ice species Brumimicrobium glaciale.</title>
        <authorList>
            <person name="Bowman J.P."/>
        </authorList>
    </citation>
    <scope>NUCLEOTIDE SEQUENCE [LARGE SCALE GENOMIC DNA]</scope>
    <source>
        <strain evidence="1 2">IC156</strain>
    </source>
</reference>
<gene>
    <name evidence="1" type="ORF">ERX46_16020</name>
</gene>
<accession>A0A4Q4KHS9</accession>
<sequence>MASSLSIAQEEKEIYHPSEIFEDHSFIGFTQVWIKDNIAKYFEVIEHSFIKSPNNPLTKEEENYLFHRKFQSVNGQIFSLDIFLDSIFLFTEYTKSINQKKDSIITSGRLKPSKTNFRREKLELLDRHGEDSIVTVKIPTLEPDGFWSINLDDRLMDVGKYKDGKREGEWHTIIAKYSDRKNPPIVLVTEYKSDSIISQTHIDKSNNLDFIKANLLGKWYNEGMDRENFNKCHDDNICNDFYVKNKEDAFYYGRLRGFYNYFLLLEDYKMEYIIGSACGTGIFLEDNEWKLNNEKLVLNRTDWNIEYFTEDRLIISK</sequence>
<dbReference type="Proteomes" id="UP000293952">
    <property type="component" value="Unassembled WGS sequence"/>
</dbReference>
<comment type="caution">
    <text evidence="1">The sequence shown here is derived from an EMBL/GenBank/DDBJ whole genome shotgun (WGS) entry which is preliminary data.</text>
</comment>
<proteinExistence type="predicted"/>
<protein>
    <submittedName>
        <fullName evidence="1">Uncharacterized protein</fullName>
    </submittedName>
</protein>
<evidence type="ECO:0000313" key="2">
    <source>
        <dbReference type="Proteomes" id="UP000293952"/>
    </source>
</evidence>
<keyword evidence="2" id="KW-1185">Reference proteome</keyword>
<evidence type="ECO:0000313" key="1">
    <source>
        <dbReference type="EMBL" id="RYM32187.1"/>
    </source>
</evidence>
<dbReference type="EMBL" id="SETE01000007">
    <property type="protein sequence ID" value="RYM32187.1"/>
    <property type="molecule type" value="Genomic_DNA"/>
</dbReference>
<name>A0A4Q4KHS9_9FLAO</name>